<reference evidence="7 8" key="1">
    <citation type="submission" date="2018-05" db="EMBL/GenBank/DDBJ databases">
        <title>Abyssibacter profundi OUC007T gen. nov., sp. nov, a marine bacterium isolated from seawater of the Mariana Trench.</title>
        <authorList>
            <person name="Zhou S."/>
        </authorList>
    </citation>
    <scope>NUCLEOTIDE SEQUENCE [LARGE SCALE GENOMIC DNA]</scope>
    <source>
        <strain evidence="7 8">OUC007</strain>
    </source>
</reference>
<name>A0A383XR84_9GAMM</name>
<dbReference type="GO" id="GO:0003700">
    <property type="term" value="F:DNA-binding transcription factor activity"/>
    <property type="evidence" value="ECO:0007669"/>
    <property type="project" value="TreeGrafter"/>
</dbReference>
<gene>
    <name evidence="7" type="ORF">DEH80_14020</name>
</gene>
<keyword evidence="8" id="KW-1185">Reference proteome</keyword>
<dbReference type="Proteomes" id="UP000251800">
    <property type="component" value="Unassembled WGS sequence"/>
</dbReference>
<keyword evidence="1" id="KW-0805">Transcription regulation</keyword>
<feature type="region of interest" description="Disordered" evidence="5">
    <location>
        <begin position="1"/>
        <end position="33"/>
    </location>
</feature>
<feature type="DNA-binding region" description="H-T-H motif" evidence="4">
    <location>
        <begin position="61"/>
        <end position="80"/>
    </location>
</feature>
<sequence length="239" mass="27342">MRQDARTPARPRSRRPQISLLPRADSKPRKRPKQARAQVTVEALFEAFVRIWQRDGWDKLTTRAVALEAGVAVGTLYEYFPNKLALYSGYVRYCIESLMAAVQAAAVDPEGLSWQARIHRMLQILCGLEKLPRVWLNADMYLLEPLVAEPKHQRRAHEELLGLWRRVLAACEDLPHPPSPQAIETLHLSVWGGRRYAIVVGLSPEETRRWAQGLEQQCFAYLESPQSAEPAQASRRMRL</sequence>
<evidence type="ECO:0000256" key="5">
    <source>
        <dbReference type="SAM" id="MobiDB-lite"/>
    </source>
</evidence>
<evidence type="ECO:0000313" key="7">
    <source>
        <dbReference type="EMBL" id="PWN55138.1"/>
    </source>
</evidence>
<dbReference type="InterPro" id="IPR050109">
    <property type="entry name" value="HTH-type_TetR-like_transc_reg"/>
</dbReference>
<evidence type="ECO:0000256" key="4">
    <source>
        <dbReference type="PROSITE-ProRule" id="PRU00335"/>
    </source>
</evidence>
<dbReference type="SUPFAM" id="SSF46689">
    <property type="entry name" value="Homeodomain-like"/>
    <property type="match status" value="1"/>
</dbReference>
<keyword evidence="2 4" id="KW-0238">DNA-binding</keyword>
<organism evidence="7 8">
    <name type="scientific">Abyssibacter profundi</name>
    <dbReference type="NCBI Taxonomy" id="2182787"/>
    <lineage>
        <taxon>Bacteria</taxon>
        <taxon>Pseudomonadati</taxon>
        <taxon>Pseudomonadota</taxon>
        <taxon>Gammaproteobacteria</taxon>
        <taxon>Chromatiales</taxon>
        <taxon>Oceanococcaceae</taxon>
        <taxon>Abyssibacter</taxon>
    </lineage>
</organism>
<evidence type="ECO:0000259" key="6">
    <source>
        <dbReference type="PROSITE" id="PS50977"/>
    </source>
</evidence>
<evidence type="ECO:0000256" key="1">
    <source>
        <dbReference type="ARBA" id="ARBA00023015"/>
    </source>
</evidence>
<dbReference type="InterPro" id="IPR009057">
    <property type="entry name" value="Homeodomain-like_sf"/>
</dbReference>
<dbReference type="PANTHER" id="PTHR30055:SF234">
    <property type="entry name" value="HTH-TYPE TRANSCRIPTIONAL REGULATOR BETI"/>
    <property type="match status" value="1"/>
</dbReference>
<dbReference type="PANTHER" id="PTHR30055">
    <property type="entry name" value="HTH-TYPE TRANSCRIPTIONAL REGULATOR RUTR"/>
    <property type="match status" value="1"/>
</dbReference>
<dbReference type="Gene3D" id="1.10.357.10">
    <property type="entry name" value="Tetracycline Repressor, domain 2"/>
    <property type="match status" value="1"/>
</dbReference>
<dbReference type="AlphaFoldDB" id="A0A383XR84"/>
<dbReference type="PROSITE" id="PS50977">
    <property type="entry name" value="HTH_TETR_2"/>
    <property type="match status" value="1"/>
</dbReference>
<keyword evidence="3" id="KW-0804">Transcription</keyword>
<accession>A0A383XR84</accession>
<dbReference type="RefSeq" id="WP_109721137.1">
    <property type="nucleotide sequence ID" value="NZ_QEQK01000013.1"/>
</dbReference>
<dbReference type="GO" id="GO:0000976">
    <property type="term" value="F:transcription cis-regulatory region binding"/>
    <property type="evidence" value="ECO:0007669"/>
    <property type="project" value="TreeGrafter"/>
</dbReference>
<protein>
    <submittedName>
        <fullName evidence="7">TetR/AcrR family transcriptional regulator</fullName>
    </submittedName>
</protein>
<evidence type="ECO:0000256" key="3">
    <source>
        <dbReference type="ARBA" id="ARBA00023163"/>
    </source>
</evidence>
<dbReference type="Pfam" id="PF00440">
    <property type="entry name" value="TetR_N"/>
    <property type="match status" value="1"/>
</dbReference>
<comment type="caution">
    <text evidence="7">The sequence shown here is derived from an EMBL/GenBank/DDBJ whole genome shotgun (WGS) entry which is preliminary data.</text>
</comment>
<dbReference type="InterPro" id="IPR001647">
    <property type="entry name" value="HTH_TetR"/>
</dbReference>
<proteinExistence type="predicted"/>
<evidence type="ECO:0000256" key="2">
    <source>
        <dbReference type="ARBA" id="ARBA00023125"/>
    </source>
</evidence>
<evidence type="ECO:0000313" key="8">
    <source>
        <dbReference type="Proteomes" id="UP000251800"/>
    </source>
</evidence>
<dbReference type="OrthoDB" id="9816320at2"/>
<dbReference type="EMBL" id="QEQK01000013">
    <property type="protein sequence ID" value="PWN55138.1"/>
    <property type="molecule type" value="Genomic_DNA"/>
</dbReference>
<feature type="domain" description="HTH tetR-type" evidence="6">
    <location>
        <begin position="38"/>
        <end position="98"/>
    </location>
</feature>